<dbReference type="EMBL" id="JBHSWV010000214">
    <property type="protein sequence ID" value="MFC6766096.1"/>
    <property type="molecule type" value="Genomic_DNA"/>
</dbReference>
<reference evidence="2 3" key="1">
    <citation type="journal article" date="2019" name="Int. J. Syst. Evol. Microbiol.">
        <title>The Global Catalogue of Microorganisms (GCM) 10K type strain sequencing project: providing services to taxonomists for standard genome sequencing and annotation.</title>
        <authorList>
            <consortium name="The Broad Institute Genomics Platform"/>
            <consortium name="The Broad Institute Genome Sequencing Center for Infectious Disease"/>
            <person name="Wu L."/>
            <person name="Ma J."/>
        </authorList>
    </citation>
    <scope>NUCLEOTIDE SEQUENCE [LARGE SCALE GENOMIC DNA]</scope>
    <source>
        <strain evidence="2 3">LMG 29247</strain>
    </source>
</reference>
<keyword evidence="3" id="KW-1185">Reference proteome</keyword>
<dbReference type="RefSeq" id="WP_273739087.1">
    <property type="nucleotide sequence ID" value="NZ_JAQIVI010000214.1"/>
</dbReference>
<dbReference type="EC" id="2.3.-.-" evidence="2"/>
<name>A0ABD5SLP1_9EURY</name>
<dbReference type="Gene3D" id="3.40.630.30">
    <property type="match status" value="1"/>
</dbReference>
<evidence type="ECO:0000259" key="1">
    <source>
        <dbReference type="PROSITE" id="PS51186"/>
    </source>
</evidence>
<gene>
    <name evidence="2" type="ORF">ACFQE6_14170</name>
</gene>
<accession>A0ABD5SLP1</accession>
<keyword evidence="2" id="KW-0808">Transferase</keyword>
<dbReference type="PROSITE" id="PS51186">
    <property type="entry name" value="GNAT"/>
    <property type="match status" value="1"/>
</dbReference>
<proteinExistence type="predicted"/>
<dbReference type="GO" id="GO:0016746">
    <property type="term" value="F:acyltransferase activity"/>
    <property type="evidence" value="ECO:0007669"/>
    <property type="project" value="UniProtKB-KW"/>
</dbReference>
<dbReference type="Pfam" id="PF00583">
    <property type="entry name" value="Acetyltransf_1"/>
    <property type="match status" value="1"/>
</dbReference>
<dbReference type="AlphaFoldDB" id="A0ABD5SLP1"/>
<dbReference type="InterPro" id="IPR000182">
    <property type="entry name" value="GNAT_dom"/>
</dbReference>
<keyword evidence="2" id="KW-0012">Acyltransferase</keyword>
<evidence type="ECO:0000313" key="3">
    <source>
        <dbReference type="Proteomes" id="UP001596383"/>
    </source>
</evidence>
<dbReference type="SUPFAM" id="SSF55729">
    <property type="entry name" value="Acyl-CoA N-acyltransferases (Nat)"/>
    <property type="match status" value="1"/>
</dbReference>
<protein>
    <submittedName>
        <fullName evidence="2">GNAT family N-acetyltransferase</fullName>
        <ecNumber evidence="2">2.3.-.-</ecNumber>
    </submittedName>
</protein>
<feature type="domain" description="N-acetyltransferase" evidence="1">
    <location>
        <begin position="35"/>
        <end position="149"/>
    </location>
</feature>
<evidence type="ECO:0000313" key="2">
    <source>
        <dbReference type="EMBL" id="MFC6766096.1"/>
    </source>
</evidence>
<dbReference type="Proteomes" id="UP001596383">
    <property type="component" value="Unassembled WGS sequence"/>
</dbReference>
<comment type="caution">
    <text evidence="2">The sequence shown here is derived from an EMBL/GenBank/DDBJ whole genome shotgun (WGS) entry which is preliminary data.</text>
</comment>
<dbReference type="CDD" id="cd04301">
    <property type="entry name" value="NAT_SF"/>
    <property type="match status" value="1"/>
</dbReference>
<dbReference type="InterPro" id="IPR016181">
    <property type="entry name" value="Acyl_CoA_acyltransferase"/>
</dbReference>
<organism evidence="2 3">
    <name type="scientific">Natrinema soli</name>
    <dbReference type="NCBI Taxonomy" id="1930624"/>
    <lineage>
        <taxon>Archaea</taxon>
        <taxon>Methanobacteriati</taxon>
        <taxon>Methanobacteriota</taxon>
        <taxon>Stenosarchaea group</taxon>
        <taxon>Halobacteria</taxon>
        <taxon>Halobacteriales</taxon>
        <taxon>Natrialbaceae</taxon>
        <taxon>Natrinema</taxon>
    </lineage>
</organism>
<sequence length="149" mass="16754">MTSSECEGWDNVACEGTDHCPPRCPRYVDDEGDAVLIRPYRESAFESLLKMYDAIETSTMALPPNDPDDREAWLRRLVTDGWNLIATRGDDIIGHVAVVPADAAEPEFAIFVHPAYQNRGIGTELLKHVVARAVDRDHNELHLNVSRKR</sequence>